<reference evidence="3 4" key="1">
    <citation type="submission" date="2016-04" db="EMBL/GenBank/DDBJ databases">
        <title>Complete genome seqeunce of Leptospira alstonii serovar Room22.</title>
        <authorList>
            <person name="Nally J.E."/>
            <person name="Bayles D.O."/>
            <person name="Hurley D."/>
            <person name="Fanning S."/>
            <person name="McMahon B.J."/>
            <person name="Arent Z."/>
        </authorList>
    </citation>
    <scope>NUCLEOTIDE SEQUENCE [LARGE SCALE GENOMIC DNA]</scope>
    <source>
        <strain evidence="3 4">GWTS #1</strain>
    </source>
</reference>
<sequence length="151" mass="16521">MSEITNQNSTEHYRKLENMYHGAPVNVYFKPLLTIGKGTAELKIEIREDFFHAAGATHGVVYFKAADDAAFFAANSLVKGNFVLTSTFHLTLLRPIQSGVLTAKGSVIQNATHQIIAESILVDEKGREIGRGIGNFAKSTIPLTPEIGYKL</sequence>
<evidence type="ECO:0000313" key="3">
    <source>
        <dbReference type="EMBL" id="AOP35902.1"/>
    </source>
</evidence>
<protein>
    <submittedName>
        <fullName evidence="3">Thioesterase</fullName>
    </submittedName>
</protein>
<dbReference type="KEGG" id="laj:A0128_04350"/>
<dbReference type="InterPro" id="IPR029069">
    <property type="entry name" value="HotDog_dom_sf"/>
</dbReference>
<feature type="domain" description="Thioesterase" evidence="2">
    <location>
        <begin position="55"/>
        <end position="128"/>
    </location>
</feature>
<dbReference type="Pfam" id="PF03061">
    <property type="entry name" value="4HBT"/>
    <property type="match status" value="1"/>
</dbReference>
<dbReference type="OrthoDB" id="344730at2"/>
<gene>
    <name evidence="3" type="ORF">A0128_04350</name>
</gene>
<dbReference type="InterPro" id="IPR006683">
    <property type="entry name" value="Thioestr_dom"/>
</dbReference>
<dbReference type="AlphaFoldDB" id="A0A1D7V267"/>
<dbReference type="EMBL" id="CP015217">
    <property type="protein sequence ID" value="AOP35902.1"/>
    <property type="molecule type" value="Genomic_DNA"/>
</dbReference>
<evidence type="ECO:0000313" key="4">
    <source>
        <dbReference type="Proteomes" id="UP000094197"/>
    </source>
</evidence>
<proteinExistence type="predicted"/>
<evidence type="ECO:0000256" key="1">
    <source>
        <dbReference type="ARBA" id="ARBA00022801"/>
    </source>
</evidence>
<dbReference type="NCBIfam" id="TIGR00369">
    <property type="entry name" value="unchar_dom_1"/>
    <property type="match status" value="1"/>
</dbReference>
<organism evidence="3 4">
    <name type="scientific">Leptospira tipperaryensis</name>
    <dbReference type="NCBI Taxonomy" id="2564040"/>
    <lineage>
        <taxon>Bacteria</taxon>
        <taxon>Pseudomonadati</taxon>
        <taxon>Spirochaetota</taxon>
        <taxon>Spirochaetia</taxon>
        <taxon>Leptospirales</taxon>
        <taxon>Leptospiraceae</taxon>
        <taxon>Leptospira</taxon>
    </lineage>
</organism>
<name>A0A1D7V267_9LEPT</name>
<dbReference type="RefSeq" id="WP_069609111.1">
    <property type="nucleotide sequence ID" value="NZ_CP015217.1"/>
</dbReference>
<dbReference type="Gene3D" id="3.10.129.10">
    <property type="entry name" value="Hotdog Thioesterase"/>
    <property type="match status" value="1"/>
</dbReference>
<dbReference type="Proteomes" id="UP000094197">
    <property type="component" value="Chromosome 1"/>
</dbReference>
<keyword evidence="4" id="KW-1185">Reference proteome</keyword>
<evidence type="ECO:0000259" key="2">
    <source>
        <dbReference type="Pfam" id="PF03061"/>
    </source>
</evidence>
<dbReference type="SUPFAM" id="SSF54637">
    <property type="entry name" value="Thioesterase/thiol ester dehydrase-isomerase"/>
    <property type="match status" value="1"/>
</dbReference>
<keyword evidence="1" id="KW-0378">Hydrolase</keyword>
<dbReference type="GO" id="GO:0016289">
    <property type="term" value="F:acyl-CoA hydrolase activity"/>
    <property type="evidence" value="ECO:0007669"/>
    <property type="project" value="UniProtKB-ARBA"/>
</dbReference>
<accession>A0A1D7V267</accession>
<dbReference type="InterPro" id="IPR003736">
    <property type="entry name" value="PAAI_dom"/>
</dbReference>